<protein>
    <submittedName>
        <fullName evidence="1">Uncharacterized protein</fullName>
    </submittedName>
</protein>
<gene>
    <name evidence="1" type="ORF">C3F09_10355</name>
</gene>
<evidence type="ECO:0000313" key="1">
    <source>
        <dbReference type="EMBL" id="PWB69378.1"/>
    </source>
</evidence>
<dbReference type="Proteomes" id="UP000250918">
    <property type="component" value="Unassembled WGS sequence"/>
</dbReference>
<name>A0A855WWT0_9BACT</name>
<proteinExistence type="predicted"/>
<feature type="non-terminal residue" evidence="1">
    <location>
        <position position="1"/>
    </location>
</feature>
<dbReference type="EMBL" id="PQAP01000172">
    <property type="protein sequence ID" value="PWB69378.1"/>
    <property type="molecule type" value="Genomic_DNA"/>
</dbReference>
<organism evidence="1 2">
    <name type="scientific">candidate division GN15 bacterium</name>
    <dbReference type="NCBI Taxonomy" id="2072418"/>
    <lineage>
        <taxon>Bacteria</taxon>
        <taxon>candidate division GN15</taxon>
    </lineage>
</organism>
<sequence>QTDPRWDGLRNLLNN</sequence>
<accession>A0A855WWT0</accession>
<evidence type="ECO:0000313" key="2">
    <source>
        <dbReference type="Proteomes" id="UP000250918"/>
    </source>
</evidence>
<reference evidence="1 2" key="1">
    <citation type="journal article" date="2018" name="ISME J.">
        <title>A methanotrophic archaeon couples anaerobic oxidation of methane to Fe(III) reduction.</title>
        <authorList>
            <person name="Cai C."/>
            <person name="Leu A.O."/>
            <person name="Xie G.J."/>
            <person name="Guo J."/>
            <person name="Feng Y."/>
            <person name="Zhao J.X."/>
            <person name="Tyson G.W."/>
            <person name="Yuan Z."/>
            <person name="Hu S."/>
        </authorList>
    </citation>
    <scope>NUCLEOTIDE SEQUENCE [LARGE SCALE GENOMIC DNA]</scope>
    <source>
        <strain evidence="1">FeB_12</strain>
    </source>
</reference>
<comment type="caution">
    <text evidence="1">The sequence shown here is derived from an EMBL/GenBank/DDBJ whole genome shotgun (WGS) entry which is preliminary data.</text>
</comment>